<dbReference type="EMBL" id="JABANM010020465">
    <property type="protein sequence ID" value="KAF4722787.1"/>
    <property type="molecule type" value="Genomic_DNA"/>
</dbReference>
<accession>A0A7J6RQB6</accession>
<evidence type="ECO:0000313" key="2">
    <source>
        <dbReference type="Proteomes" id="UP000574390"/>
    </source>
</evidence>
<proteinExistence type="predicted"/>
<feature type="non-terminal residue" evidence="1">
    <location>
        <position position="62"/>
    </location>
</feature>
<sequence>IRLLNMEYRFRSTRRRPLPPLLVRQWSGYGHPSRRSDRGQHHLRATHTYLGPCSHWLYWSAH</sequence>
<dbReference type="Proteomes" id="UP000574390">
    <property type="component" value="Unassembled WGS sequence"/>
</dbReference>
<dbReference type="AlphaFoldDB" id="A0A7J6RQB6"/>
<gene>
    <name evidence="1" type="ORF">FOZ62_010731</name>
</gene>
<protein>
    <submittedName>
        <fullName evidence="1">Uncharacterized protein</fullName>
    </submittedName>
</protein>
<organism evidence="1 2">
    <name type="scientific">Perkinsus olseni</name>
    <name type="common">Perkinsus atlanticus</name>
    <dbReference type="NCBI Taxonomy" id="32597"/>
    <lineage>
        <taxon>Eukaryota</taxon>
        <taxon>Sar</taxon>
        <taxon>Alveolata</taxon>
        <taxon>Perkinsozoa</taxon>
        <taxon>Perkinsea</taxon>
        <taxon>Perkinsida</taxon>
        <taxon>Perkinsidae</taxon>
        <taxon>Perkinsus</taxon>
    </lineage>
</organism>
<feature type="non-terminal residue" evidence="1">
    <location>
        <position position="1"/>
    </location>
</feature>
<reference evidence="1 2" key="1">
    <citation type="submission" date="2020-04" db="EMBL/GenBank/DDBJ databases">
        <title>Perkinsus olseni comparative genomics.</title>
        <authorList>
            <person name="Bogema D.R."/>
        </authorList>
    </citation>
    <scope>NUCLEOTIDE SEQUENCE [LARGE SCALE GENOMIC DNA]</scope>
    <source>
        <strain evidence="1">ATCC PRA-205</strain>
    </source>
</reference>
<comment type="caution">
    <text evidence="1">The sequence shown here is derived from an EMBL/GenBank/DDBJ whole genome shotgun (WGS) entry which is preliminary data.</text>
</comment>
<name>A0A7J6RQB6_PEROL</name>
<evidence type="ECO:0000313" key="1">
    <source>
        <dbReference type="EMBL" id="KAF4722787.1"/>
    </source>
</evidence>